<dbReference type="InterPro" id="IPR050204">
    <property type="entry name" value="AraC_XylS_family_regulators"/>
</dbReference>
<sequence>MTLLTLCERMVCMSDLEDLYPYRFSALSYSKAERFDAWREEHQHHNISLKMREIIILDANFCGMHIGELMLGRWRFLSKRENTINNFAHRSLDKIRKDNLDHYYFRLSLSDTWIYNDASHQTKVRPSQLAVIDLGQPYNLSIAEGEVIMLMVPRDLLPTTTANFHGAVLNHSLGQLFAEHIRALFLHAPHLPKNDMPQVMQATLGFLNATLSATPDNIIQAQTAIDTTLFNRIRHYIDQNLNSNTLNVNQICEQIGISRSHLYRLFETVGGVASYICSRRLSKVHSILSSQITPRQRIADLAYQYGFSSPVQFARAYKRKFSYSPSETKRIVLPTDEDSSVLQSSSDFWLRSR</sequence>
<dbReference type="PANTHER" id="PTHR46796">
    <property type="entry name" value="HTH-TYPE TRANSCRIPTIONAL ACTIVATOR RHAS-RELATED"/>
    <property type="match status" value="1"/>
</dbReference>
<dbReference type="SMART" id="SM00342">
    <property type="entry name" value="HTH_ARAC"/>
    <property type="match status" value="1"/>
</dbReference>
<dbReference type="Pfam" id="PF12833">
    <property type="entry name" value="HTH_18"/>
    <property type="match status" value="1"/>
</dbReference>
<dbReference type="InterPro" id="IPR020449">
    <property type="entry name" value="Tscrpt_reg_AraC-type_HTH"/>
</dbReference>
<keyword evidence="2" id="KW-0238">DNA-binding</keyword>
<evidence type="ECO:0000313" key="6">
    <source>
        <dbReference type="Proteomes" id="UP000693715"/>
    </source>
</evidence>
<dbReference type="SUPFAM" id="SSF46689">
    <property type="entry name" value="Homeodomain-like"/>
    <property type="match status" value="2"/>
</dbReference>
<dbReference type="EMBL" id="CP020335">
    <property type="protein sequence ID" value="QXF31985.1"/>
    <property type="molecule type" value="Genomic_DNA"/>
</dbReference>
<dbReference type="InterPro" id="IPR035418">
    <property type="entry name" value="AraC-bd_2"/>
</dbReference>
<keyword evidence="1" id="KW-0805">Transcription regulation</keyword>
<dbReference type="PRINTS" id="PR00032">
    <property type="entry name" value="HTHARAC"/>
</dbReference>
<dbReference type="InterPro" id="IPR018062">
    <property type="entry name" value="HTH_AraC-typ_CS"/>
</dbReference>
<evidence type="ECO:0000256" key="1">
    <source>
        <dbReference type="ARBA" id="ARBA00023015"/>
    </source>
</evidence>
<dbReference type="PROSITE" id="PS00041">
    <property type="entry name" value="HTH_ARAC_FAMILY_1"/>
    <property type="match status" value="1"/>
</dbReference>
<evidence type="ECO:0000256" key="2">
    <source>
        <dbReference type="ARBA" id="ARBA00023125"/>
    </source>
</evidence>
<evidence type="ECO:0000256" key="3">
    <source>
        <dbReference type="ARBA" id="ARBA00023163"/>
    </source>
</evidence>
<evidence type="ECO:0000313" key="5">
    <source>
        <dbReference type="EMBL" id="QXF31985.1"/>
    </source>
</evidence>
<dbReference type="PANTHER" id="PTHR46796:SF6">
    <property type="entry name" value="ARAC SUBFAMILY"/>
    <property type="match status" value="1"/>
</dbReference>
<name>A0ABX8LPY0_9GAMM</name>
<evidence type="ECO:0000259" key="4">
    <source>
        <dbReference type="PROSITE" id="PS01124"/>
    </source>
</evidence>
<protein>
    <recommendedName>
        <fullName evidence="4">HTH araC/xylS-type domain-containing protein</fullName>
    </recommendedName>
</protein>
<dbReference type="InterPro" id="IPR009057">
    <property type="entry name" value="Homeodomain-like_sf"/>
</dbReference>
<dbReference type="Gene3D" id="1.10.10.60">
    <property type="entry name" value="Homeodomain-like"/>
    <property type="match status" value="1"/>
</dbReference>
<dbReference type="PROSITE" id="PS01124">
    <property type="entry name" value="HTH_ARAC_FAMILY_2"/>
    <property type="match status" value="1"/>
</dbReference>
<proteinExistence type="predicted"/>
<gene>
    <name evidence="5" type="ORF">B0X70_01430</name>
</gene>
<dbReference type="Pfam" id="PF14525">
    <property type="entry name" value="AraC_binding_2"/>
    <property type="match status" value="1"/>
</dbReference>
<dbReference type="Proteomes" id="UP000693715">
    <property type="component" value="Chromosome"/>
</dbReference>
<accession>A0ABX8LPY0</accession>
<reference evidence="5 6" key="1">
    <citation type="submission" date="2017-03" db="EMBL/GenBank/DDBJ databases">
        <title>Genome comparison of Photorhabdus luminescens strain 0813-124 phase variants.</title>
        <authorList>
            <person name="Chien C.-C."/>
            <person name="Chen W.-J."/>
            <person name="Shih M.-C."/>
            <person name="Hsieh F.-C."/>
        </authorList>
    </citation>
    <scope>NUCLEOTIDE SEQUENCE [LARGE SCALE GENOMIC DNA]</scope>
    <source>
        <strain evidence="5 6">0813-124 phase II</strain>
    </source>
</reference>
<dbReference type="InterPro" id="IPR018060">
    <property type="entry name" value="HTH_AraC"/>
</dbReference>
<organism evidence="5 6">
    <name type="scientific">Photorhabdus akhurstii</name>
    <dbReference type="NCBI Taxonomy" id="171438"/>
    <lineage>
        <taxon>Bacteria</taxon>
        <taxon>Pseudomonadati</taxon>
        <taxon>Pseudomonadota</taxon>
        <taxon>Gammaproteobacteria</taxon>
        <taxon>Enterobacterales</taxon>
        <taxon>Morganellaceae</taxon>
        <taxon>Photorhabdus</taxon>
    </lineage>
</organism>
<keyword evidence="6" id="KW-1185">Reference proteome</keyword>
<keyword evidence="3" id="KW-0804">Transcription</keyword>
<feature type="domain" description="HTH araC/xylS-type" evidence="4">
    <location>
        <begin position="231"/>
        <end position="331"/>
    </location>
</feature>